<evidence type="ECO:0000313" key="3">
    <source>
        <dbReference type="EMBL" id="OLP77959.1"/>
    </source>
</evidence>
<dbReference type="EMBL" id="LSRX01001685">
    <property type="protein sequence ID" value="OLP77959.1"/>
    <property type="molecule type" value="Genomic_DNA"/>
</dbReference>
<keyword evidence="1" id="KW-0472">Membrane</keyword>
<name>A0A1Q9C4W7_SYMMI</name>
<dbReference type="InterPro" id="IPR043129">
    <property type="entry name" value="ATPase_NBD"/>
</dbReference>
<accession>A0A1Q9C4W7</accession>
<dbReference type="SUPFAM" id="SSF53067">
    <property type="entry name" value="Actin-like ATPase domain"/>
    <property type="match status" value="1"/>
</dbReference>
<evidence type="ECO:0000256" key="1">
    <source>
        <dbReference type="SAM" id="Phobius"/>
    </source>
</evidence>
<sequence length="784" mass="84373">MARPGRLVLAAAALLLALRCCFVPSPAESPRAKSDFNPAVAASAALPALTMLAEDAEAKYGDQRKFAAVLVPLTTLVFPAVAMGMFVLYSFQEDAFWRIVPGTKRARELDEAWREHPLFANSKDPLDGLINPDDYDTRADSDAVLFASDYVMTVGEGLGGGLGARQACRQHSDGEGQAQAAVQAEQPSLGVLEGDVGVGERAVEYLLRMCQCLQLRRLLPERSLQVCAVETIQFCSACYLHLISLFRASFLFQASVAVVAMARPGRLVLAAAALLFALRCCFVPSPAESPRAKSDFNPAVAASAALPALTMLAEDAEAKYGDQRKFAAVLVPLTTLVFPAVAMGMFVLYSFQEDAFWRIVPGTKRARELDEAWREHPLFANSKDPLDGLINPDDYDTRADSDAVLFASDYVMTVGEGLGGGLGARQACRQHSDGEGQAQAAVQAEQPSLGVLEGDVGVGERAVEYLLRMCQCLQLRRLLPVRSLQVCAVETIQFCSACYLLYRASFLFQASVAVVAMARPGRLVLAAAALLLALRCCFVPSPAESPRAKSDFNPAVAASAALPALTMLAEDAEAKYGDQRKFAAVLVPLTTLVFPAVAMGMFVLYSFQEDAFWRIVPGTKRARELDEAWREHPLFANSKDPLDGLINPDDYEKGLEEAWERAKPAGSTVTVKVVVILPPLTPAFIKDDVLRMLVEHMGFAQAAAIESGSVALQSPGLVALLQQNPSPCRGTGCTVLNLGFSSCFAQPSIEGLAIESAGRRLNVGGRVLTNLLLERLPQSQLPSH</sequence>
<feature type="transmembrane region" description="Helical" evidence="1">
    <location>
        <begin position="66"/>
        <end position="91"/>
    </location>
</feature>
<dbReference type="InterPro" id="IPR001302">
    <property type="entry name" value="PSI_PsaI"/>
</dbReference>
<dbReference type="Pfam" id="PF00796">
    <property type="entry name" value="PSI_8"/>
    <property type="match status" value="3"/>
</dbReference>
<evidence type="ECO:0000256" key="2">
    <source>
        <dbReference type="SAM" id="SignalP"/>
    </source>
</evidence>
<evidence type="ECO:0000313" key="4">
    <source>
        <dbReference type="Proteomes" id="UP000186817"/>
    </source>
</evidence>
<feature type="chain" id="PRO_5013181036" evidence="2">
    <location>
        <begin position="28"/>
        <end position="784"/>
    </location>
</feature>
<gene>
    <name evidence="3" type="ORF">AK812_SmicGene41920</name>
</gene>
<dbReference type="AlphaFoldDB" id="A0A1Q9C4W7"/>
<feature type="transmembrane region" description="Helical" evidence="1">
    <location>
        <begin position="38"/>
        <end position="54"/>
    </location>
</feature>
<keyword evidence="4" id="KW-1185">Reference proteome</keyword>
<keyword evidence="2" id="KW-0732">Signal</keyword>
<dbReference type="Proteomes" id="UP000186817">
    <property type="component" value="Unassembled WGS sequence"/>
</dbReference>
<organism evidence="3 4">
    <name type="scientific">Symbiodinium microadriaticum</name>
    <name type="common">Dinoflagellate</name>
    <name type="synonym">Zooxanthella microadriatica</name>
    <dbReference type="NCBI Taxonomy" id="2951"/>
    <lineage>
        <taxon>Eukaryota</taxon>
        <taxon>Sar</taxon>
        <taxon>Alveolata</taxon>
        <taxon>Dinophyceae</taxon>
        <taxon>Suessiales</taxon>
        <taxon>Symbiodiniaceae</taxon>
        <taxon>Symbiodinium</taxon>
    </lineage>
</organism>
<reference evidence="3 4" key="1">
    <citation type="submission" date="2016-02" db="EMBL/GenBank/DDBJ databases">
        <title>Genome analysis of coral dinoflagellate symbionts highlights evolutionary adaptations to a symbiotic lifestyle.</title>
        <authorList>
            <person name="Aranda M."/>
            <person name="Li Y."/>
            <person name="Liew Y.J."/>
            <person name="Baumgarten S."/>
            <person name="Simakov O."/>
            <person name="Wilson M."/>
            <person name="Piel J."/>
            <person name="Ashoor H."/>
            <person name="Bougouffa S."/>
            <person name="Bajic V.B."/>
            <person name="Ryu T."/>
            <person name="Ravasi T."/>
            <person name="Bayer T."/>
            <person name="Micklem G."/>
            <person name="Kim H."/>
            <person name="Bhak J."/>
            <person name="Lajeunesse T.C."/>
            <person name="Voolstra C.R."/>
        </authorList>
    </citation>
    <scope>NUCLEOTIDE SEQUENCE [LARGE SCALE GENOMIC DNA]</scope>
    <source>
        <strain evidence="3 4">CCMP2467</strain>
    </source>
</reference>
<proteinExistence type="predicted"/>
<protein>
    <submittedName>
        <fullName evidence="3">Uncharacterized protein</fullName>
    </submittedName>
</protein>
<feature type="transmembrane region" description="Helical" evidence="1">
    <location>
        <begin position="326"/>
        <end position="351"/>
    </location>
</feature>
<dbReference type="GO" id="GO:0015979">
    <property type="term" value="P:photosynthesis"/>
    <property type="evidence" value="ECO:0007669"/>
    <property type="project" value="InterPro"/>
</dbReference>
<keyword evidence="1" id="KW-1133">Transmembrane helix</keyword>
<dbReference type="GO" id="GO:0009522">
    <property type="term" value="C:photosystem I"/>
    <property type="evidence" value="ECO:0007669"/>
    <property type="project" value="InterPro"/>
</dbReference>
<feature type="signal peptide" evidence="2">
    <location>
        <begin position="1"/>
        <end position="27"/>
    </location>
</feature>
<dbReference type="OrthoDB" id="6220758at2759"/>
<dbReference type="Gene3D" id="3.30.420.40">
    <property type="match status" value="1"/>
</dbReference>
<keyword evidence="1" id="KW-0812">Transmembrane</keyword>
<comment type="caution">
    <text evidence="3">The sequence shown here is derived from an EMBL/GenBank/DDBJ whole genome shotgun (WGS) entry which is preliminary data.</text>
</comment>
<feature type="transmembrane region" description="Helical" evidence="1">
    <location>
        <begin position="582"/>
        <end position="607"/>
    </location>
</feature>